<proteinExistence type="predicted"/>
<dbReference type="EMBL" id="FMCT01000004">
    <property type="protein sequence ID" value="SCF01863.1"/>
    <property type="molecule type" value="Genomic_DNA"/>
</dbReference>
<reference evidence="3" key="1">
    <citation type="submission" date="2016-06" db="EMBL/GenBank/DDBJ databases">
        <authorList>
            <person name="Varghese N."/>
            <person name="Submissions Spin"/>
        </authorList>
    </citation>
    <scope>NUCLEOTIDE SEQUENCE [LARGE SCALE GENOMIC DNA]</scope>
    <source>
        <strain evidence="3">DSM 43168</strain>
    </source>
</reference>
<evidence type="ECO:0000313" key="3">
    <source>
        <dbReference type="Proteomes" id="UP000183585"/>
    </source>
</evidence>
<feature type="domain" description="AbiTii" evidence="1">
    <location>
        <begin position="5"/>
        <end position="188"/>
    </location>
</feature>
<dbReference type="Proteomes" id="UP000183585">
    <property type="component" value="Unassembled WGS sequence"/>
</dbReference>
<gene>
    <name evidence="2" type="ORF">GA0070563_104143</name>
</gene>
<sequence length="311" mass="33501">MTDTLLRSLRELLLNESEPLAGLLRKCLMLGAETGSEALRDWARKELNGYTVGGEVPEYRAIPLPPIAYDYGSGPLLNRGQTIDHRYLPDGAGRHLPEKLFFRQPIEELQRLAEQEHLTFGVRGLAYAQSVWNSQLDEFEGVMNLRFNVSGSTIAGILGQVRTKLVDLVADLTADTPLSELPGKDQVDAAVSHRLGDIYNTTIHGANGPVAIGAQSQAKAEGLTVEDVLRLLDKVQEMAVRTADAHQAELLDAVADLRAAVESDEPDTGEVVRKSGKLRAVVSKVGDATLAAIASDAVQTITDLALNGAFG</sequence>
<evidence type="ECO:0000259" key="1">
    <source>
        <dbReference type="Pfam" id="PF18864"/>
    </source>
</evidence>
<evidence type="ECO:0000313" key="2">
    <source>
        <dbReference type="EMBL" id="SCF01863.1"/>
    </source>
</evidence>
<name>A0A1C4X062_9ACTN</name>
<dbReference type="InterPro" id="IPR041304">
    <property type="entry name" value="AbiTii"/>
</dbReference>
<dbReference type="AlphaFoldDB" id="A0A1C4X062"/>
<dbReference type="Pfam" id="PF18864">
    <property type="entry name" value="AbiTii"/>
    <property type="match status" value="1"/>
</dbReference>
<organism evidence="2 3">
    <name type="scientific">Micromonospora carbonacea</name>
    <dbReference type="NCBI Taxonomy" id="47853"/>
    <lineage>
        <taxon>Bacteria</taxon>
        <taxon>Bacillati</taxon>
        <taxon>Actinomycetota</taxon>
        <taxon>Actinomycetes</taxon>
        <taxon>Micromonosporales</taxon>
        <taxon>Micromonosporaceae</taxon>
        <taxon>Micromonospora</taxon>
    </lineage>
</organism>
<dbReference type="RefSeq" id="WP_074474202.1">
    <property type="nucleotide sequence ID" value="NZ_FMCT01000004.1"/>
</dbReference>
<protein>
    <recommendedName>
        <fullName evidence="1">AbiTii domain-containing protein</fullName>
    </recommendedName>
</protein>
<keyword evidence="3" id="KW-1185">Reference proteome</keyword>
<accession>A0A1C4X062</accession>